<sequence>MSKKLSIFGRIAQLGKANVNSAIDSAEDPQKMLDQMVRDFTNNIAEAEQSVAQSIGNLRMLEADHKADLQDAADWGRKALAASAKGDQFRAAGDAANAAKFDNLAKVALQHQIREEGEARALEATIASQNQIVEKLKTGLDSMKRKRAELVAQRDQLVARARNASAQNQMLDSVKSIDLTDPASEVGRFEEKIRREEARALGAAELAASSLDSQFEALEDLGEMSEVEARLAALKAAQEPKQLDG</sequence>
<evidence type="ECO:0000313" key="4">
    <source>
        <dbReference type="Proteomes" id="UP001575652"/>
    </source>
</evidence>
<dbReference type="InterPro" id="IPR007157">
    <property type="entry name" value="PspA_VIPP1"/>
</dbReference>
<proteinExistence type="inferred from homology"/>
<evidence type="ECO:0000313" key="3">
    <source>
        <dbReference type="EMBL" id="MFB0836331.1"/>
    </source>
</evidence>
<keyword evidence="4" id="KW-1185">Reference proteome</keyword>
<accession>A0ABV4USX4</accession>
<keyword evidence="2" id="KW-0175">Coiled coil</keyword>
<comment type="caution">
    <text evidence="3">The sequence shown here is derived from an EMBL/GenBank/DDBJ whole genome shotgun (WGS) entry which is preliminary data.</text>
</comment>
<evidence type="ECO:0000256" key="2">
    <source>
        <dbReference type="SAM" id="Coils"/>
    </source>
</evidence>
<organism evidence="3 4">
    <name type="scientific">Arthrobacter halodurans</name>
    <dbReference type="NCBI Taxonomy" id="516699"/>
    <lineage>
        <taxon>Bacteria</taxon>
        <taxon>Bacillati</taxon>
        <taxon>Actinomycetota</taxon>
        <taxon>Actinomycetes</taxon>
        <taxon>Micrococcales</taxon>
        <taxon>Micrococcaceae</taxon>
        <taxon>Arthrobacter</taxon>
    </lineage>
</organism>
<feature type="coiled-coil region" evidence="2">
    <location>
        <begin position="133"/>
        <end position="167"/>
    </location>
</feature>
<gene>
    <name evidence="3" type="ORF">ACETWP_17205</name>
</gene>
<dbReference type="PANTHER" id="PTHR31088">
    <property type="entry name" value="MEMBRANE-ASSOCIATED PROTEIN VIPP1, CHLOROPLASTIC"/>
    <property type="match status" value="1"/>
</dbReference>
<comment type="similarity">
    <text evidence="1">Belongs to the PspA/Vipp/IM30 family.</text>
</comment>
<evidence type="ECO:0000256" key="1">
    <source>
        <dbReference type="ARBA" id="ARBA00043985"/>
    </source>
</evidence>
<name>A0ABV4USX4_9MICC</name>
<dbReference type="EMBL" id="JBHDLJ010000023">
    <property type="protein sequence ID" value="MFB0836331.1"/>
    <property type="molecule type" value="Genomic_DNA"/>
</dbReference>
<reference evidence="3 4" key="1">
    <citation type="submission" date="2024-09" db="EMBL/GenBank/DDBJ databases">
        <authorList>
            <person name="Salinas-Garcia M.A."/>
            <person name="Prieme A."/>
        </authorList>
    </citation>
    <scope>NUCLEOTIDE SEQUENCE [LARGE SCALE GENOMIC DNA]</scope>
    <source>
        <strain evidence="3 4">DSM 21081</strain>
    </source>
</reference>
<dbReference type="Pfam" id="PF04012">
    <property type="entry name" value="PspA_IM30"/>
    <property type="match status" value="1"/>
</dbReference>
<dbReference type="RefSeq" id="WP_373973516.1">
    <property type="nucleotide sequence ID" value="NZ_JBHDLJ010000023.1"/>
</dbReference>
<dbReference type="PANTHER" id="PTHR31088:SF6">
    <property type="entry name" value="PHAGE SHOCK PROTEIN A"/>
    <property type="match status" value="1"/>
</dbReference>
<dbReference type="Proteomes" id="UP001575652">
    <property type="component" value="Unassembled WGS sequence"/>
</dbReference>
<protein>
    <submittedName>
        <fullName evidence="3">PspA/IM30 family protein</fullName>
    </submittedName>
</protein>